<accession>A0A497VUC4</accession>
<name>A0A497VUC4_9RHOB</name>
<dbReference type="CDD" id="cd07067">
    <property type="entry name" value="HP_PGM_like"/>
    <property type="match status" value="1"/>
</dbReference>
<reference evidence="3 4" key="1">
    <citation type="submission" date="2018-10" db="EMBL/GenBank/DDBJ databases">
        <title>Genomic Encyclopedia of Archaeal and Bacterial Type Strains, Phase II (KMG-II): from individual species to whole genera.</title>
        <authorList>
            <person name="Goeker M."/>
        </authorList>
    </citation>
    <scope>NUCLEOTIDE SEQUENCE [LARGE SCALE GENOMIC DNA]</scope>
    <source>
        <strain evidence="3 4">DSM 29466</strain>
    </source>
</reference>
<sequence length="193" mass="20866">MSLSQVPELYVLRHGQTEWNVSGRMQGRANSPLTPKGIEQAGIQRKILEAADVSGFEIVSSPQLRALHTAVEIFKGMATEIATDAHLCEIDVGNWQGRYRAELQVEGDPKLTVDGPLALYEQADGGEGFAALRVRCEAFLCGLTKPSVLITHGITSRMLRLVALDLPTEAMSDLPGGQGVVFHLKDGTQTVLT</sequence>
<gene>
    <name evidence="3" type="ORF">BCF46_2592</name>
</gene>
<evidence type="ECO:0000256" key="1">
    <source>
        <dbReference type="PIRSR" id="PIRSR613078-1"/>
    </source>
</evidence>
<proteinExistence type="predicted"/>
<feature type="binding site" evidence="2">
    <location>
        <position position="65"/>
    </location>
    <ligand>
        <name>substrate</name>
    </ligand>
</feature>
<dbReference type="InterPro" id="IPR050275">
    <property type="entry name" value="PGM_Phosphatase"/>
</dbReference>
<dbReference type="InterPro" id="IPR001345">
    <property type="entry name" value="PG/BPGM_mutase_AS"/>
</dbReference>
<dbReference type="InterPro" id="IPR029033">
    <property type="entry name" value="His_PPase_superfam"/>
</dbReference>
<dbReference type="PROSITE" id="PS00175">
    <property type="entry name" value="PG_MUTASE"/>
    <property type="match status" value="1"/>
</dbReference>
<dbReference type="InterPro" id="IPR013078">
    <property type="entry name" value="His_Pase_superF_clade-1"/>
</dbReference>
<evidence type="ECO:0000256" key="2">
    <source>
        <dbReference type="PIRSR" id="PIRSR613078-2"/>
    </source>
</evidence>
<dbReference type="Pfam" id="PF00300">
    <property type="entry name" value="His_Phos_1"/>
    <property type="match status" value="1"/>
</dbReference>
<organism evidence="3 4">
    <name type="scientific">Litoreibacter meonggei</name>
    <dbReference type="NCBI Taxonomy" id="1049199"/>
    <lineage>
        <taxon>Bacteria</taxon>
        <taxon>Pseudomonadati</taxon>
        <taxon>Pseudomonadota</taxon>
        <taxon>Alphaproteobacteria</taxon>
        <taxon>Rhodobacterales</taxon>
        <taxon>Roseobacteraceae</taxon>
        <taxon>Litoreibacter</taxon>
    </lineage>
</organism>
<feature type="active site" description="Proton donor/acceptor" evidence="1">
    <location>
        <position position="89"/>
    </location>
</feature>
<dbReference type="AlphaFoldDB" id="A0A497VUC4"/>
<dbReference type="Proteomes" id="UP000269157">
    <property type="component" value="Unassembled WGS sequence"/>
</dbReference>
<dbReference type="OrthoDB" id="9781415at2"/>
<dbReference type="RefSeq" id="WP_121024857.1">
    <property type="nucleotide sequence ID" value="NZ_RCCE01000004.1"/>
</dbReference>
<evidence type="ECO:0000313" key="4">
    <source>
        <dbReference type="Proteomes" id="UP000269157"/>
    </source>
</evidence>
<evidence type="ECO:0000313" key="3">
    <source>
        <dbReference type="EMBL" id="RLJ41629.1"/>
    </source>
</evidence>
<dbReference type="Gene3D" id="3.40.50.1240">
    <property type="entry name" value="Phosphoglycerate mutase-like"/>
    <property type="match status" value="1"/>
</dbReference>
<protein>
    <submittedName>
        <fullName evidence="3">Putative phosphoglycerate mutase</fullName>
    </submittedName>
</protein>
<feature type="binding site" evidence="2">
    <location>
        <begin position="13"/>
        <end position="20"/>
    </location>
    <ligand>
        <name>substrate</name>
    </ligand>
</feature>
<dbReference type="GO" id="GO:0016791">
    <property type="term" value="F:phosphatase activity"/>
    <property type="evidence" value="ECO:0007669"/>
    <property type="project" value="TreeGrafter"/>
</dbReference>
<dbReference type="GO" id="GO:0005737">
    <property type="term" value="C:cytoplasm"/>
    <property type="evidence" value="ECO:0007669"/>
    <property type="project" value="TreeGrafter"/>
</dbReference>
<dbReference type="EMBL" id="RCCE01000004">
    <property type="protein sequence ID" value="RLJ41629.1"/>
    <property type="molecule type" value="Genomic_DNA"/>
</dbReference>
<dbReference type="PANTHER" id="PTHR48100">
    <property type="entry name" value="BROAD-SPECIFICITY PHOSPHATASE YOR283W-RELATED"/>
    <property type="match status" value="1"/>
</dbReference>
<dbReference type="PANTHER" id="PTHR48100:SF59">
    <property type="entry name" value="ADENOSYLCOBALAMIN_ALPHA-RIBAZOLE PHOSPHATASE"/>
    <property type="match status" value="1"/>
</dbReference>
<dbReference type="SMART" id="SM00855">
    <property type="entry name" value="PGAM"/>
    <property type="match status" value="1"/>
</dbReference>
<comment type="caution">
    <text evidence="3">The sequence shown here is derived from an EMBL/GenBank/DDBJ whole genome shotgun (WGS) entry which is preliminary data.</text>
</comment>
<keyword evidence="4" id="KW-1185">Reference proteome</keyword>
<dbReference type="SUPFAM" id="SSF53254">
    <property type="entry name" value="Phosphoglycerate mutase-like"/>
    <property type="match status" value="1"/>
</dbReference>
<feature type="active site" description="Tele-phosphohistidine intermediate" evidence="1">
    <location>
        <position position="14"/>
    </location>
</feature>